<comment type="caution">
    <text evidence="1">The sequence shown here is derived from an EMBL/GenBank/DDBJ whole genome shotgun (WGS) entry which is preliminary data.</text>
</comment>
<evidence type="ECO:0000313" key="1">
    <source>
        <dbReference type="EMBL" id="MED6205759.1"/>
    </source>
</evidence>
<name>A0ABU6Y6W4_9FABA</name>
<dbReference type="Proteomes" id="UP001341840">
    <property type="component" value="Unassembled WGS sequence"/>
</dbReference>
<gene>
    <name evidence="1" type="ORF">PIB30_020728</name>
</gene>
<reference evidence="1 2" key="1">
    <citation type="journal article" date="2023" name="Plants (Basel)">
        <title>Bridging the Gap: Combining Genomics and Transcriptomics Approaches to Understand Stylosanthes scabra, an Orphan Legume from the Brazilian Caatinga.</title>
        <authorList>
            <person name="Ferreira-Neto J.R.C."/>
            <person name="da Silva M.D."/>
            <person name="Binneck E."/>
            <person name="de Melo N.F."/>
            <person name="da Silva R.H."/>
            <person name="de Melo A.L.T.M."/>
            <person name="Pandolfi V."/>
            <person name="Bustamante F.O."/>
            <person name="Brasileiro-Vidal A.C."/>
            <person name="Benko-Iseppon A.M."/>
        </authorList>
    </citation>
    <scope>NUCLEOTIDE SEQUENCE [LARGE SCALE GENOMIC DNA]</scope>
    <source>
        <tissue evidence="1">Leaves</tissue>
    </source>
</reference>
<protein>
    <submittedName>
        <fullName evidence="1">Uncharacterized protein</fullName>
    </submittedName>
</protein>
<keyword evidence="2" id="KW-1185">Reference proteome</keyword>
<accession>A0ABU6Y6W4</accession>
<dbReference type="EMBL" id="JASCZI010241722">
    <property type="protein sequence ID" value="MED6205759.1"/>
    <property type="molecule type" value="Genomic_DNA"/>
</dbReference>
<sequence>MAAQMASARFGPLSRQQLVDVRRIYTPHHPTSRLSIQTRHRQPLSVVNYKRQHSETPTNTIRAELFKPSALVVASRGIVGFLIWTEIHHFLRCLGYPAGPQGYIATIVPVVDFHVLCRLVGSPLATVPTSYVVKELAKGSDDREHPYSITTGLLLASILGIFAHTSLLGVSSN</sequence>
<proteinExistence type="predicted"/>
<organism evidence="1 2">
    <name type="scientific">Stylosanthes scabra</name>
    <dbReference type="NCBI Taxonomy" id="79078"/>
    <lineage>
        <taxon>Eukaryota</taxon>
        <taxon>Viridiplantae</taxon>
        <taxon>Streptophyta</taxon>
        <taxon>Embryophyta</taxon>
        <taxon>Tracheophyta</taxon>
        <taxon>Spermatophyta</taxon>
        <taxon>Magnoliopsida</taxon>
        <taxon>eudicotyledons</taxon>
        <taxon>Gunneridae</taxon>
        <taxon>Pentapetalae</taxon>
        <taxon>rosids</taxon>
        <taxon>fabids</taxon>
        <taxon>Fabales</taxon>
        <taxon>Fabaceae</taxon>
        <taxon>Papilionoideae</taxon>
        <taxon>50 kb inversion clade</taxon>
        <taxon>dalbergioids sensu lato</taxon>
        <taxon>Dalbergieae</taxon>
        <taxon>Pterocarpus clade</taxon>
        <taxon>Stylosanthes</taxon>
    </lineage>
</organism>
<evidence type="ECO:0000313" key="2">
    <source>
        <dbReference type="Proteomes" id="UP001341840"/>
    </source>
</evidence>